<dbReference type="GO" id="GO:0004519">
    <property type="term" value="F:endonuclease activity"/>
    <property type="evidence" value="ECO:0007669"/>
    <property type="project" value="UniProtKB-KW"/>
</dbReference>
<evidence type="ECO:0000313" key="13">
    <source>
        <dbReference type="Proteomes" id="UP000499080"/>
    </source>
</evidence>
<dbReference type="InterPro" id="IPR000477">
    <property type="entry name" value="RT_dom"/>
</dbReference>
<evidence type="ECO:0000256" key="4">
    <source>
        <dbReference type="ARBA" id="ARBA00022722"/>
    </source>
</evidence>
<keyword evidence="2" id="KW-0808">Transferase</keyword>
<dbReference type="InterPro" id="IPR012337">
    <property type="entry name" value="RNaseH-like_sf"/>
</dbReference>
<feature type="compositionally biased region" description="Basic residues" evidence="8">
    <location>
        <begin position="90"/>
        <end position="105"/>
    </location>
</feature>
<evidence type="ECO:0000259" key="10">
    <source>
        <dbReference type="PROSITE" id="PS50994"/>
    </source>
</evidence>
<feature type="region of interest" description="Disordered" evidence="8">
    <location>
        <begin position="90"/>
        <end position="122"/>
    </location>
</feature>
<dbReference type="SUPFAM" id="SSF50630">
    <property type="entry name" value="Acid proteases"/>
    <property type="match status" value="1"/>
</dbReference>
<evidence type="ECO:0000256" key="1">
    <source>
        <dbReference type="ARBA" id="ARBA00012493"/>
    </source>
</evidence>
<sequence>MEFWSKIDFRTCSDALKTIWMQRLPSSIQQILSVSNDNLDKLSLIADKVNEVSHFDTVVNAVASDNSVLQSFRDEIAELRAEIKRISRPRFRQSSRGRQNSKSRVRSTSNSRKLKGSSVSVATDGGHNHSRLFLYDRSTGFRFLIDSGAAVSCLPRRLTKYRVAQDTTLYAANGSAMKCYGTKQINLDLGLRRKFSWCFLIADVSHPIIGSDFLEMFELLIDIKYRRLIDSRTFLSAKGVKAPGNTLGLTLISHKSPFYTILNKFRELFSPMSSDVDTPQNVEHCIETKGPPVFSKARRLNPEKLKFLKQEFRTLMEQGILRPSQSAFVSPIHFIKEPIRRICGDFRKLNAVTIPDRYPLPHIQDFSNNLAGKTVFSKIDLVKAYHQIPVKTSDIHKTAVITPIGLFEYSKMTFGLRNAAQSFQRFIDQVLRGLDCFAYLDDILVASEDLAKHKVDLEKVFNRLKDYNLKINLEKCIFGQETIQFLGFQVSPGGVSPLPDRVKALTEYPLLKSVAELRRFLAMINFYHRFLKNAAGTQTLRRLRLVQYYNNMLRVVLNLLVFFSRKLNAAERKYSTYDRELLAIYSAIRFFRYFVEGRDSSVFTDYKPLAYAFKQNHEKNYPRQIRHLEFIGQFTTDLRYISGSANLVADTFSRIAAISVPESIDFDEMAVAQDLDAELRSLLESGSGLELKQLQLPSSQLLLYCDISTGKVRPYVPETFRSKVFEMLHGLSHPGVKATTNLIKQRFVWKSVNKDVQEWCKFCIACQKSKIHRHTKSPLGLFQLPNARFNHVHIDVVGPFPASKGYNFVLTCIDRFSRWPEAFPMCNQTAETVAQTLYTGWISRFGVPEIITSDRGTNFESNLFQALSKVLGATKTRTTSFHPAANGIVERMHRQLKAALKCYANSSWLEVLPTVLLGMRACLKEDIVASPAEMV</sequence>
<dbReference type="FunFam" id="2.40.70.10:FF:000130">
    <property type="entry name" value="Retrovirus-related Pol polyprotein from transposon opus-like Protein"/>
    <property type="match status" value="1"/>
</dbReference>
<evidence type="ECO:0000256" key="3">
    <source>
        <dbReference type="ARBA" id="ARBA00022695"/>
    </source>
</evidence>
<keyword evidence="3" id="KW-0548">Nucleotidyltransferase</keyword>
<dbReference type="InterPro" id="IPR043128">
    <property type="entry name" value="Rev_trsase/Diguanyl_cyclase"/>
</dbReference>
<evidence type="ECO:0000313" key="11">
    <source>
        <dbReference type="EMBL" id="GBM58018.1"/>
    </source>
</evidence>
<dbReference type="Gene3D" id="1.10.340.70">
    <property type="match status" value="1"/>
</dbReference>
<dbReference type="GO" id="GO:0042575">
    <property type="term" value="C:DNA polymerase complex"/>
    <property type="evidence" value="ECO:0007669"/>
    <property type="project" value="UniProtKB-ARBA"/>
</dbReference>
<dbReference type="InterPro" id="IPR043502">
    <property type="entry name" value="DNA/RNA_pol_sf"/>
</dbReference>
<dbReference type="PANTHER" id="PTHR37984">
    <property type="entry name" value="PROTEIN CBG26694"/>
    <property type="match status" value="1"/>
</dbReference>
<feature type="domain" description="Reverse transcriptase" evidence="9">
    <location>
        <begin position="301"/>
        <end position="490"/>
    </location>
</feature>
<organism evidence="12 13">
    <name type="scientific">Araneus ventricosus</name>
    <name type="common">Orbweaver spider</name>
    <name type="synonym">Epeira ventricosa</name>
    <dbReference type="NCBI Taxonomy" id="182803"/>
    <lineage>
        <taxon>Eukaryota</taxon>
        <taxon>Metazoa</taxon>
        <taxon>Ecdysozoa</taxon>
        <taxon>Arthropoda</taxon>
        <taxon>Chelicerata</taxon>
        <taxon>Arachnida</taxon>
        <taxon>Araneae</taxon>
        <taxon>Araneomorphae</taxon>
        <taxon>Entelegynae</taxon>
        <taxon>Araneoidea</taxon>
        <taxon>Araneidae</taxon>
        <taxon>Araneus</taxon>
    </lineage>
</organism>
<accession>A0A4Y2GYP9</accession>
<evidence type="ECO:0000313" key="12">
    <source>
        <dbReference type="EMBL" id="GBM58031.1"/>
    </source>
</evidence>
<evidence type="ECO:0000259" key="9">
    <source>
        <dbReference type="PROSITE" id="PS50878"/>
    </source>
</evidence>
<dbReference type="PANTHER" id="PTHR37984:SF5">
    <property type="entry name" value="PROTEIN NYNRIN-LIKE"/>
    <property type="match status" value="1"/>
</dbReference>
<proteinExistence type="predicted"/>
<evidence type="ECO:0000256" key="2">
    <source>
        <dbReference type="ARBA" id="ARBA00022679"/>
    </source>
</evidence>
<dbReference type="PROSITE" id="PS50878">
    <property type="entry name" value="RT_POL"/>
    <property type="match status" value="1"/>
</dbReference>
<dbReference type="Pfam" id="PF17921">
    <property type="entry name" value="Integrase_H2C2"/>
    <property type="match status" value="1"/>
</dbReference>
<dbReference type="Pfam" id="PF17917">
    <property type="entry name" value="RT_RNaseH"/>
    <property type="match status" value="1"/>
</dbReference>
<evidence type="ECO:0000256" key="8">
    <source>
        <dbReference type="SAM" id="MobiDB-lite"/>
    </source>
</evidence>
<comment type="caution">
    <text evidence="12">The sequence shown here is derived from an EMBL/GenBank/DDBJ whole genome shotgun (WGS) entry which is preliminary data.</text>
</comment>
<dbReference type="OrthoDB" id="6514696at2759"/>
<keyword evidence="4" id="KW-0540">Nuclease</keyword>
<evidence type="ECO:0000256" key="5">
    <source>
        <dbReference type="ARBA" id="ARBA00022759"/>
    </source>
</evidence>
<keyword evidence="13" id="KW-1185">Reference proteome</keyword>
<dbReference type="InterPro" id="IPR001584">
    <property type="entry name" value="Integrase_cat-core"/>
</dbReference>
<keyword evidence="7" id="KW-0695">RNA-directed DNA polymerase</keyword>
<feature type="domain" description="Integrase catalytic" evidence="10">
    <location>
        <begin position="781"/>
        <end position="935"/>
    </location>
</feature>
<name>A0A4Y2GYP9_ARAVE</name>
<dbReference type="Gene3D" id="3.30.420.10">
    <property type="entry name" value="Ribonuclease H-like superfamily/Ribonuclease H"/>
    <property type="match status" value="1"/>
</dbReference>
<dbReference type="Proteomes" id="UP000499080">
    <property type="component" value="Unassembled WGS sequence"/>
</dbReference>
<dbReference type="InterPro" id="IPR041373">
    <property type="entry name" value="RT_RNaseH"/>
</dbReference>
<dbReference type="Pfam" id="PF00665">
    <property type="entry name" value="rve"/>
    <property type="match status" value="1"/>
</dbReference>
<dbReference type="GO" id="GO:0003964">
    <property type="term" value="F:RNA-directed DNA polymerase activity"/>
    <property type="evidence" value="ECO:0007669"/>
    <property type="project" value="UniProtKB-KW"/>
</dbReference>
<reference evidence="12 13" key="1">
    <citation type="journal article" date="2019" name="Sci. Rep.">
        <title>Orb-weaving spider Araneus ventricosus genome elucidates the spidroin gene catalogue.</title>
        <authorList>
            <person name="Kono N."/>
            <person name="Nakamura H."/>
            <person name="Ohtoshi R."/>
            <person name="Moran D.A.P."/>
            <person name="Shinohara A."/>
            <person name="Yoshida Y."/>
            <person name="Fujiwara M."/>
            <person name="Mori M."/>
            <person name="Tomita M."/>
            <person name="Arakawa K."/>
        </authorList>
    </citation>
    <scope>NUCLEOTIDE SEQUENCE [LARGE SCALE GENOMIC DNA]</scope>
</reference>
<dbReference type="InterPro" id="IPR050951">
    <property type="entry name" value="Retrovirus_Pol_polyprotein"/>
</dbReference>
<keyword evidence="6" id="KW-0378">Hydrolase</keyword>
<feature type="compositionally biased region" description="Polar residues" evidence="8">
    <location>
        <begin position="106"/>
        <end position="121"/>
    </location>
</feature>
<dbReference type="SUPFAM" id="SSF53098">
    <property type="entry name" value="Ribonuclease H-like"/>
    <property type="match status" value="1"/>
</dbReference>
<dbReference type="Pfam" id="PF00078">
    <property type="entry name" value="RVT_1"/>
    <property type="match status" value="1"/>
</dbReference>
<dbReference type="Gene3D" id="3.10.10.10">
    <property type="entry name" value="HIV Type 1 Reverse Transcriptase, subunit A, domain 1"/>
    <property type="match status" value="1"/>
</dbReference>
<dbReference type="InterPro" id="IPR036397">
    <property type="entry name" value="RNaseH_sf"/>
</dbReference>
<gene>
    <name evidence="12" type="primary">pol_2873</name>
    <name evidence="11" type="synonym">pol_1192</name>
    <name evidence="12" type="ORF">AVEN_111297_1</name>
    <name evidence="11" type="ORF">AVEN_75636_1</name>
</gene>
<dbReference type="PROSITE" id="PS50994">
    <property type="entry name" value="INTEGRASE"/>
    <property type="match status" value="1"/>
</dbReference>
<dbReference type="GO" id="GO:0015074">
    <property type="term" value="P:DNA integration"/>
    <property type="evidence" value="ECO:0007669"/>
    <property type="project" value="InterPro"/>
</dbReference>
<dbReference type="GO" id="GO:0016787">
    <property type="term" value="F:hydrolase activity"/>
    <property type="evidence" value="ECO:0007669"/>
    <property type="project" value="UniProtKB-KW"/>
</dbReference>
<dbReference type="InterPro" id="IPR021109">
    <property type="entry name" value="Peptidase_aspartic_dom_sf"/>
</dbReference>
<keyword evidence="5" id="KW-0255">Endonuclease</keyword>
<evidence type="ECO:0000256" key="6">
    <source>
        <dbReference type="ARBA" id="ARBA00022801"/>
    </source>
</evidence>
<dbReference type="CDD" id="cd09274">
    <property type="entry name" value="RNase_HI_RT_Ty3"/>
    <property type="match status" value="1"/>
</dbReference>
<dbReference type="EMBL" id="BGPR01100964">
    <property type="protein sequence ID" value="GBM58031.1"/>
    <property type="molecule type" value="Genomic_DNA"/>
</dbReference>
<dbReference type="InterPro" id="IPR041588">
    <property type="entry name" value="Integrase_H2C2"/>
</dbReference>
<dbReference type="GO" id="GO:0003676">
    <property type="term" value="F:nucleic acid binding"/>
    <property type="evidence" value="ECO:0007669"/>
    <property type="project" value="InterPro"/>
</dbReference>
<dbReference type="AlphaFoldDB" id="A0A4Y2GYP9"/>
<dbReference type="EC" id="2.7.7.49" evidence="1"/>
<dbReference type="Gene3D" id="2.40.70.10">
    <property type="entry name" value="Acid Proteases"/>
    <property type="match status" value="1"/>
</dbReference>
<protein>
    <recommendedName>
        <fullName evidence="1">RNA-directed DNA polymerase</fullName>
        <ecNumber evidence="1">2.7.7.49</ecNumber>
    </recommendedName>
</protein>
<dbReference type="EMBL" id="BGPR01100961">
    <property type="protein sequence ID" value="GBM58018.1"/>
    <property type="molecule type" value="Genomic_DNA"/>
</dbReference>
<dbReference type="SUPFAM" id="SSF56672">
    <property type="entry name" value="DNA/RNA polymerases"/>
    <property type="match status" value="1"/>
</dbReference>
<dbReference type="FunFam" id="3.30.420.10:FF:000032">
    <property type="entry name" value="Retrovirus-related Pol polyprotein from transposon 297-like Protein"/>
    <property type="match status" value="1"/>
</dbReference>
<dbReference type="Gene3D" id="3.30.70.270">
    <property type="match status" value="2"/>
</dbReference>
<evidence type="ECO:0000256" key="7">
    <source>
        <dbReference type="ARBA" id="ARBA00022918"/>
    </source>
</evidence>
<dbReference type="CDD" id="cd01647">
    <property type="entry name" value="RT_LTR"/>
    <property type="match status" value="1"/>
</dbReference>